<evidence type="ECO:0000313" key="5">
    <source>
        <dbReference type="Proteomes" id="UP000182498"/>
    </source>
</evidence>
<accession>A0A0X2NNK1</accession>
<feature type="transmembrane region" description="Helical" evidence="2">
    <location>
        <begin position="87"/>
        <end position="110"/>
    </location>
</feature>
<dbReference type="EMBL" id="FAUH01000017">
    <property type="protein sequence ID" value="CUU67026.1"/>
    <property type="molecule type" value="Genomic_DNA"/>
</dbReference>
<dbReference type="PANTHER" id="PTHR40763:SF4">
    <property type="entry name" value="DUF1707 DOMAIN-CONTAINING PROTEIN"/>
    <property type="match status" value="1"/>
</dbReference>
<dbReference type="OrthoDB" id="4753163at2"/>
<dbReference type="RefSeq" id="WP_141657103.1">
    <property type="nucleotide sequence ID" value="NZ_FAUH01000017.1"/>
</dbReference>
<organism evidence="4 5">
    <name type="scientific">Corynebacterium variabile</name>
    <dbReference type="NCBI Taxonomy" id="1727"/>
    <lineage>
        <taxon>Bacteria</taxon>
        <taxon>Bacillati</taxon>
        <taxon>Actinomycetota</taxon>
        <taxon>Actinomycetes</taxon>
        <taxon>Mycobacteriales</taxon>
        <taxon>Corynebacteriaceae</taxon>
        <taxon>Corynebacterium</taxon>
    </lineage>
</organism>
<evidence type="ECO:0000313" key="4">
    <source>
        <dbReference type="EMBL" id="CUU67026.1"/>
    </source>
</evidence>
<dbReference type="PANTHER" id="PTHR40763">
    <property type="entry name" value="MEMBRANE PROTEIN-RELATED"/>
    <property type="match status" value="1"/>
</dbReference>
<feature type="compositionally biased region" description="Low complexity" evidence="1">
    <location>
        <begin position="126"/>
        <end position="137"/>
    </location>
</feature>
<reference evidence="5" key="1">
    <citation type="submission" date="2015-11" db="EMBL/GenBank/DDBJ databases">
        <authorList>
            <person name="Dugat-Bony E."/>
        </authorList>
    </citation>
    <scope>NUCLEOTIDE SEQUENCE [LARGE SCALE GENOMIC DNA]</scope>
    <source>
        <strain evidence="5">Mu292</strain>
    </source>
</reference>
<dbReference type="Proteomes" id="UP000182498">
    <property type="component" value="Unassembled WGS sequence"/>
</dbReference>
<protein>
    <recommendedName>
        <fullName evidence="3">DUF1707 domain-containing protein</fullName>
    </recommendedName>
</protein>
<keyword evidence="5" id="KW-1185">Reference proteome</keyword>
<feature type="region of interest" description="Disordered" evidence="1">
    <location>
        <begin position="113"/>
        <end position="137"/>
    </location>
</feature>
<keyword evidence="2" id="KW-1133">Transmembrane helix</keyword>
<evidence type="ECO:0000259" key="3">
    <source>
        <dbReference type="Pfam" id="PF08044"/>
    </source>
</evidence>
<keyword evidence="2" id="KW-0472">Membrane</keyword>
<dbReference type="InterPro" id="IPR012551">
    <property type="entry name" value="DUF1707_SHOCT-like"/>
</dbReference>
<dbReference type="AlphaFoldDB" id="A0A0X2NNK1"/>
<evidence type="ECO:0000256" key="2">
    <source>
        <dbReference type="SAM" id="Phobius"/>
    </source>
</evidence>
<proteinExistence type="predicted"/>
<feature type="domain" description="DUF1707" evidence="3">
    <location>
        <begin position="9"/>
        <end position="61"/>
    </location>
</feature>
<gene>
    <name evidence="4" type="ORF">CVAR292_02379</name>
</gene>
<sequence>MDNSYTAHLRATDLDRTKVASVIDRAYAEGQLNSLEHDERVSAAMTAATRGDLLELIKDLQVERPEFSAPESPEKKANPLIPSQNPATGLIVVIVAVVTLVVVAAVVMLVGRSGSDSPDPAPAPTSPAVTETPAGAS</sequence>
<name>A0A0X2NNK1_9CORY</name>
<keyword evidence="2" id="KW-0812">Transmembrane</keyword>
<evidence type="ECO:0000256" key="1">
    <source>
        <dbReference type="SAM" id="MobiDB-lite"/>
    </source>
</evidence>
<dbReference type="Pfam" id="PF08044">
    <property type="entry name" value="DUF1707"/>
    <property type="match status" value="1"/>
</dbReference>